<keyword evidence="9" id="KW-0653">Protein transport</keyword>
<dbReference type="AlphaFoldDB" id="A0A975J0L9"/>
<evidence type="ECO:0000256" key="3">
    <source>
        <dbReference type="ARBA" id="ARBA00022362"/>
    </source>
</evidence>
<keyword evidence="15" id="KW-1185">Reference proteome</keyword>
<protein>
    <recommendedName>
        <fullName evidence="3">Protein TonB</fullName>
    </recommendedName>
</protein>
<dbReference type="Gene3D" id="3.30.1150.10">
    <property type="match status" value="1"/>
</dbReference>
<dbReference type="KEGG" id="lamb:KBB96_02705"/>
<comment type="subcellular location">
    <subcellularLocation>
        <location evidence="1">Cell inner membrane</location>
        <topology evidence="1">Single-pass membrane protein</topology>
        <orientation evidence="1">Periplasmic side</orientation>
    </subcellularLocation>
</comment>
<dbReference type="GO" id="GO:0031992">
    <property type="term" value="F:energy transducer activity"/>
    <property type="evidence" value="ECO:0007669"/>
    <property type="project" value="InterPro"/>
</dbReference>
<gene>
    <name evidence="14" type="ORF">KBB96_02705</name>
</gene>
<dbReference type="NCBIfam" id="TIGR01352">
    <property type="entry name" value="tonB_Cterm"/>
    <property type="match status" value="1"/>
</dbReference>
<keyword evidence="6" id="KW-0997">Cell inner membrane</keyword>
<dbReference type="Pfam" id="PF03544">
    <property type="entry name" value="TonB_C"/>
    <property type="match status" value="2"/>
</dbReference>
<comment type="similarity">
    <text evidence="2">Belongs to the TonB family.</text>
</comment>
<accession>A0A975J0L9</accession>
<evidence type="ECO:0000256" key="8">
    <source>
        <dbReference type="ARBA" id="ARBA00022737"/>
    </source>
</evidence>
<dbReference type="InterPro" id="IPR037682">
    <property type="entry name" value="TonB_C"/>
</dbReference>
<dbReference type="GO" id="GO:0015031">
    <property type="term" value="P:protein transport"/>
    <property type="evidence" value="ECO:0007669"/>
    <property type="project" value="UniProtKB-KW"/>
</dbReference>
<evidence type="ECO:0000256" key="9">
    <source>
        <dbReference type="ARBA" id="ARBA00022927"/>
    </source>
</evidence>
<evidence type="ECO:0000313" key="14">
    <source>
        <dbReference type="EMBL" id="QUE51809.1"/>
    </source>
</evidence>
<dbReference type="InterPro" id="IPR003538">
    <property type="entry name" value="TonB"/>
</dbReference>
<evidence type="ECO:0000256" key="4">
    <source>
        <dbReference type="ARBA" id="ARBA00022448"/>
    </source>
</evidence>
<reference evidence="14" key="1">
    <citation type="submission" date="2021-04" db="EMBL/GenBank/DDBJ databases">
        <title>Luteolibacter sp. 32A isolated from the skin of an Anderson's salamander (Ambystoma andersonii).</title>
        <authorList>
            <person name="Spergser J."/>
            <person name="Busse H.-J."/>
        </authorList>
    </citation>
    <scope>NUCLEOTIDE SEQUENCE</scope>
    <source>
        <strain evidence="14">32A</strain>
    </source>
</reference>
<dbReference type="Gene3D" id="3.30.2420.10">
    <property type="entry name" value="TonB"/>
    <property type="match status" value="1"/>
</dbReference>
<dbReference type="GO" id="GO:0015891">
    <property type="term" value="P:siderophore transport"/>
    <property type="evidence" value="ECO:0007669"/>
    <property type="project" value="InterPro"/>
</dbReference>
<evidence type="ECO:0000256" key="2">
    <source>
        <dbReference type="ARBA" id="ARBA00006555"/>
    </source>
</evidence>
<name>A0A975J0L9_9BACT</name>
<dbReference type="GO" id="GO:0055085">
    <property type="term" value="P:transmembrane transport"/>
    <property type="evidence" value="ECO:0007669"/>
    <property type="project" value="InterPro"/>
</dbReference>
<dbReference type="PANTHER" id="PTHR33446:SF8">
    <property type="entry name" value="PROTEIN TONB"/>
    <property type="match status" value="1"/>
</dbReference>
<dbReference type="Proteomes" id="UP000676169">
    <property type="component" value="Chromosome"/>
</dbReference>
<keyword evidence="4" id="KW-0813">Transport</keyword>
<dbReference type="GO" id="GO:0030288">
    <property type="term" value="C:outer membrane-bounded periplasmic space"/>
    <property type="evidence" value="ECO:0007669"/>
    <property type="project" value="InterPro"/>
</dbReference>
<sequence>MNPHHLISATCALAAVLLASCAPSTHPRQLDRLELFRINKSLEADYAAKGRDMELAKPLHLVSASKPVYPEELQDQGVTGAVTVSMTINEKGRVEVAKVLKTTDKRFNTEALAVVYKWKFDPPVGKERPRKVTAVQRIFFAAGHGDDAATALGEKFGGNLLVFHYPKDKYRSLWADKPEYLFLLQPRALVRGPRIVSQPDPVFPPTLWSQGGRAALDVSYVIGKDGSVEAARVIDSTHPVVNDVVLGAMRKWKYQPAASKEGPERVLWEKRFIFKTKNGTI</sequence>
<dbReference type="GO" id="GO:0098797">
    <property type="term" value="C:plasma membrane protein complex"/>
    <property type="evidence" value="ECO:0007669"/>
    <property type="project" value="TreeGrafter"/>
</dbReference>
<dbReference type="SUPFAM" id="SSF74653">
    <property type="entry name" value="TolA/TonB C-terminal domain"/>
    <property type="match status" value="2"/>
</dbReference>
<keyword evidence="10" id="KW-1133">Transmembrane helix</keyword>
<evidence type="ECO:0000256" key="7">
    <source>
        <dbReference type="ARBA" id="ARBA00022692"/>
    </source>
</evidence>
<evidence type="ECO:0000256" key="12">
    <source>
        <dbReference type="ARBA" id="ARBA00025849"/>
    </source>
</evidence>
<evidence type="ECO:0000256" key="11">
    <source>
        <dbReference type="ARBA" id="ARBA00023136"/>
    </source>
</evidence>
<evidence type="ECO:0000256" key="10">
    <source>
        <dbReference type="ARBA" id="ARBA00022989"/>
    </source>
</evidence>
<keyword evidence="5" id="KW-1003">Cell membrane</keyword>
<feature type="domain" description="TonB C-terminal" evidence="13">
    <location>
        <begin position="54"/>
        <end position="149"/>
    </location>
</feature>
<comment type="subunit">
    <text evidence="12">Homodimer. Forms a complex with the accessory proteins ExbB and ExbD.</text>
</comment>
<dbReference type="EMBL" id="CP073100">
    <property type="protein sequence ID" value="QUE51809.1"/>
    <property type="molecule type" value="Genomic_DNA"/>
</dbReference>
<evidence type="ECO:0000256" key="6">
    <source>
        <dbReference type="ARBA" id="ARBA00022519"/>
    </source>
</evidence>
<keyword evidence="8" id="KW-0677">Repeat</keyword>
<keyword evidence="7" id="KW-0812">Transmembrane</keyword>
<dbReference type="PROSITE" id="PS52015">
    <property type="entry name" value="TONB_CTD"/>
    <property type="match status" value="1"/>
</dbReference>
<evidence type="ECO:0000259" key="13">
    <source>
        <dbReference type="PROSITE" id="PS52015"/>
    </source>
</evidence>
<dbReference type="PANTHER" id="PTHR33446">
    <property type="entry name" value="PROTEIN TONB-RELATED"/>
    <property type="match status" value="1"/>
</dbReference>
<evidence type="ECO:0000256" key="1">
    <source>
        <dbReference type="ARBA" id="ARBA00004383"/>
    </source>
</evidence>
<dbReference type="InterPro" id="IPR051045">
    <property type="entry name" value="TonB-dependent_transducer"/>
</dbReference>
<evidence type="ECO:0000313" key="15">
    <source>
        <dbReference type="Proteomes" id="UP000676169"/>
    </source>
</evidence>
<organism evidence="14 15">
    <name type="scientific">Luteolibacter ambystomatis</name>
    <dbReference type="NCBI Taxonomy" id="2824561"/>
    <lineage>
        <taxon>Bacteria</taxon>
        <taxon>Pseudomonadati</taxon>
        <taxon>Verrucomicrobiota</taxon>
        <taxon>Verrucomicrobiia</taxon>
        <taxon>Verrucomicrobiales</taxon>
        <taxon>Verrucomicrobiaceae</taxon>
        <taxon>Luteolibacter</taxon>
    </lineage>
</organism>
<keyword evidence="11" id="KW-0472">Membrane</keyword>
<dbReference type="PRINTS" id="PR01374">
    <property type="entry name" value="TONBPROTEIN"/>
</dbReference>
<evidence type="ECO:0000256" key="5">
    <source>
        <dbReference type="ARBA" id="ARBA00022475"/>
    </source>
</evidence>
<dbReference type="InterPro" id="IPR006260">
    <property type="entry name" value="TonB/TolA_C"/>
</dbReference>
<dbReference type="RefSeq" id="WP_211632002.1">
    <property type="nucleotide sequence ID" value="NZ_CP073100.1"/>
</dbReference>
<proteinExistence type="inferred from homology"/>